<accession>A0A183A1R1</accession>
<protein>
    <submittedName>
        <fullName evidence="3">NAC domain-containing protein</fullName>
    </submittedName>
</protein>
<evidence type="ECO:0000313" key="1">
    <source>
        <dbReference type="EMBL" id="VDP30621.1"/>
    </source>
</evidence>
<evidence type="ECO:0000313" key="2">
    <source>
        <dbReference type="Proteomes" id="UP000272942"/>
    </source>
</evidence>
<proteinExistence type="predicted"/>
<evidence type="ECO:0000313" key="3">
    <source>
        <dbReference type="WBParaSite" id="ECPE_0000089601-mRNA-1"/>
    </source>
</evidence>
<organism evidence="3">
    <name type="scientific">Echinostoma caproni</name>
    <dbReference type="NCBI Taxonomy" id="27848"/>
    <lineage>
        <taxon>Eukaryota</taxon>
        <taxon>Metazoa</taxon>
        <taxon>Spiralia</taxon>
        <taxon>Lophotrochozoa</taxon>
        <taxon>Platyhelminthes</taxon>
        <taxon>Trematoda</taxon>
        <taxon>Digenea</taxon>
        <taxon>Plagiorchiida</taxon>
        <taxon>Echinostomata</taxon>
        <taxon>Echinostomatoidea</taxon>
        <taxon>Echinostomatidae</taxon>
        <taxon>Echinostoma</taxon>
    </lineage>
</organism>
<dbReference type="Proteomes" id="UP000272942">
    <property type="component" value="Unassembled WGS sequence"/>
</dbReference>
<dbReference type="AlphaFoldDB" id="A0A183A1R1"/>
<dbReference type="EMBL" id="UZAN01003915">
    <property type="protein sequence ID" value="VDP30621.1"/>
    <property type="molecule type" value="Genomic_DNA"/>
</dbReference>
<name>A0A183A1R1_9TREM</name>
<sequence length="405" mass="45157">MDSQVLMEEFSESFERNTVHRLDGTEARSFVDTIPEAHSRIGDGDPISECSYPYPLQSELIDRLEFPAASQYDVYVCEQKLQSLPPAESFSASCYEPFVLTAVNPLLSSHVNPESISTETDYLNMTVPQVSSTTSGHIAYPVEVCDRIHFVSSGISEPCDEVVAHSARGYQPNPLTYTEPSQQLEYYPIQSYGQSEMQSVTDQYHASAYGTLGSDYAVDQSENQTGYCDTSCTQDFPENHPVDFVYQVTCTSENTHPVNFESISHTYQTTYTEFQNTIPVVTEQYNETNCFREAAVEHDRRNLSTCGPYTMVSQFSDQTIVPIESVVLFESNIPASSNEVLPPLIEHPVSEAWNGATKSTAYDLHCVNVQPENQGILTTRVSDMLAVVHASSYLYCLLSSFGMAF</sequence>
<gene>
    <name evidence="1" type="ORF">ECPE_LOCUS896</name>
</gene>
<keyword evidence="2" id="KW-1185">Reference proteome</keyword>
<dbReference type="WBParaSite" id="ECPE_0000089601-mRNA-1">
    <property type="protein sequence ID" value="ECPE_0000089601-mRNA-1"/>
    <property type="gene ID" value="ECPE_0000089601"/>
</dbReference>
<reference evidence="1 2" key="2">
    <citation type="submission" date="2018-11" db="EMBL/GenBank/DDBJ databases">
        <authorList>
            <consortium name="Pathogen Informatics"/>
        </authorList>
    </citation>
    <scope>NUCLEOTIDE SEQUENCE [LARGE SCALE GENOMIC DNA]</scope>
    <source>
        <strain evidence="1 2">Egypt</strain>
    </source>
</reference>
<reference evidence="3" key="1">
    <citation type="submission" date="2016-06" db="UniProtKB">
        <authorList>
            <consortium name="WormBaseParasite"/>
        </authorList>
    </citation>
    <scope>IDENTIFICATION</scope>
</reference>